<name>A0A917D6Z9_9BACI</name>
<gene>
    <name evidence="7 10" type="primary">flgK</name>
    <name evidence="10" type="ORF">GCM10007425_04380</name>
</gene>
<keyword evidence="6 7" id="KW-0975">Bacterial flagellum</keyword>
<evidence type="ECO:0000256" key="3">
    <source>
        <dbReference type="ARBA" id="ARBA00009677"/>
    </source>
</evidence>
<proteinExistence type="inferred from homology"/>
<comment type="caution">
    <text evidence="10">The sequence shown here is derived from an EMBL/GenBank/DDBJ whole genome shotgun (WGS) entry which is preliminary data.</text>
</comment>
<evidence type="ECO:0000256" key="7">
    <source>
        <dbReference type="RuleBase" id="RU362065"/>
    </source>
</evidence>
<evidence type="ECO:0000256" key="4">
    <source>
        <dbReference type="ARBA" id="ARBA00016244"/>
    </source>
</evidence>
<evidence type="ECO:0000256" key="2">
    <source>
        <dbReference type="ARBA" id="ARBA00004613"/>
    </source>
</evidence>
<feature type="domain" description="Flagellar basal-body/hook protein C-terminal" evidence="8">
    <location>
        <begin position="489"/>
        <end position="527"/>
    </location>
</feature>
<dbReference type="SUPFAM" id="SSF64518">
    <property type="entry name" value="Phase 1 flagellin"/>
    <property type="match status" value="1"/>
</dbReference>
<dbReference type="EMBL" id="BMJT01000001">
    <property type="protein sequence ID" value="GGG13193.1"/>
    <property type="molecule type" value="Genomic_DNA"/>
</dbReference>
<dbReference type="InterPro" id="IPR053927">
    <property type="entry name" value="FlgK_helical"/>
</dbReference>
<evidence type="ECO:0000259" key="9">
    <source>
        <dbReference type="Pfam" id="PF22638"/>
    </source>
</evidence>
<dbReference type="Pfam" id="PF22638">
    <property type="entry name" value="FlgK_D1"/>
    <property type="match status" value="1"/>
</dbReference>
<dbReference type="InterPro" id="IPR010930">
    <property type="entry name" value="Flg_bb/hook_C_dom"/>
</dbReference>
<dbReference type="AlphaFoldDB" id="A0A917D6Z9"/>
<keyword evidence="5 7" id="KW-0964">Secreted</keyword>
<dbReference type="GO" id="GO:0009424">
    <property type="term" value="C:bacterial-type flagellum hook"/>
    <property type="evidence" value="ECO:0007669"/>
    <property type="project" value="UniProtKB-UniRule"/>
</dbReference>
<protein>
    <recommendedName>
        <fullName evidence="4 7">Flagellar hook-associated protein 1</fullName>
        <shortName evidence="7">HAP1</shortName>
    </recommendedName>
</protein>
<evidence type="ECO:0000256" key="6">
    <source>
        <dbReference type="ARBA" id="ARBA00023143"/>
    </source>
</evidence>
<dbReference type="GO" id="GO:0005198">
    <property type="term" value="F:structural molecule activity"/>
    <property type="evidence" value="ECO:0007669"/>
    <property type="project" value="UniProtKB-UniRule"/>
</dbReference>
<reference evidence="10" key="1">
    <citation type="journal article" date="2014" name="Int. J. Syst. Evol. Microbiol.">
        <title>Complete genome sequence of Corynebacterium casei LMG S-19264T (=DSM 44701T), isolated from a smear-ripened cheese.</title>
        <authorList>
            <consortium name="US DOE Joint Genome Institute (JGI-PGF)"/>
            <person name="Walter F."/>
            <person name="Albersmeier A."/>
            <person name="Kalinowski J."/>
            <person name="Ruckert C."/>
        </authorList>
    </citation>
    <scope>NUCLEOTIDE SEQUENCE</scope>
    <source>
        <strain evidence="10">CGMCC 1.15760</strain>
    </source>
</reference>
<evidence type="ECO:0000256" key="1">
    <source>
        <dbReference type="ARBA" id="ARBA00004365"/>
    </source>
</evidence>
<dbReference type="PANTHER" id="PTHR30033">
    <property type="entry name" value="FLAGELLAR HOOK-ASSOCIATED PROTEIN 1"/>
    <property type="match status" value="1"/>
</dbReference>
<accession>A0A917D6Z9</accession>
<organism evidence="10 11">
    <name type="scientific">Lysinibacillus alkalisoli</name>
    <dbReference type="NCBI Taxonomy" id="1911548"/>
    <lineage>
        <taxon>Bacteria</taxon>
        <taxon>Bacillati</taxon>
        <taxon>Bacillota</taxon>
        <taxon>Bacilli</taxon>
        <taxon>Bacillales</taxon>
        <taxon>Bacillaceae</taxon>
        <taxon>Lysinibacillus</taxon>
    </lineage>
</organism>
<sequence>MRSTFMGLEASKRGLFTQQSGLYTVGHNVSNANTIGYTRQRVNMQATQGFPAPGLQSPKTAGHIGTGVEAGSIQRIRDEFIDRQYRQETNRLGYWDAQARSVGELEALMKEPSNFGLNKAFADFWKNMQEVGQASKNLTSRDVAIEGAKQLADSFNYYDTQIKEMQSNLGKEIDVVTRDVNSILSQIASLNEQIRVVEPSGYVPNDLYDARDKLVDELNEIIPVEVQRVASGGNASSVSEGSLTVSLKKKDGTTVKLVEGQLYRAVSIETKDITDPSGKMLPFQEMKMSELGGPPVDEDGDFIAEDFLEGPIEYDDMLPGKGRLLSLIDAYGYGSADMETAKGTYPKMLQNLNAMAKTFVEEFNKLHRQGYTLETKNPDGTVKDASVQGGDFFDPAGITAKDIKVNDALLNNPHLIAASSVPGEEGDSKNAFALADLQNKPFAALDNGSISSYYDSVTGRLGVQGREAIQKSKESAVQQLAIYRDRASVSSVSLDEEMTSMITFQQAYNANARMITVVDETLDKIINGMGRVGL</sequence>
<dbReference type="PRINTS" id="PR01005">
    <property type="entry name" value="FLGHOOKAP1"/>
</dbReference>
<dbReference type="PANTHER" id="PTHR30033:SF1">
    <property type="entry name" value="FLAGELLAR HOOK-ASSOCIATED PROTEIN 1"/>
    <property type="match status" value="1"/>
</dbReference>
<dbReference type="InterPro" id="IPR002371">
    <property type="entry name" value="FlgK"/>
</dbReference>
<keyword evidence="10" id="KW-0966">Cell projection</keyword>
<comment type="similarity">
    <text evidence="3 7">Belongs to the flagella basal body rod proteins family.</text>
</comment>
<dbReference type="GO" id="GO:0044780">
    <property type="term" value="P:bacterial-type flagellum assembly"/>
    <property type="evidence" value="ECO:0007669"/>
    <property type="project" value="InterPro"/>
</dbReference>
<evidence type="ECO:0000256" key="5">
    <source>
        <dbReference type="ARBA" id="ARBA00022525"/>
    </source>
</evidence>
<dbReference type="Proteomes" id="UP000616608">
    <property type="component" value="Unassembled WGS sequence"/>
</dbReference>
<feature type="domain" description="Flagellar hook-associated protein FlgK helical" evidence="9">
    <location>
        <begin position="103"/>
        <end position="375"/>
    </location>
</feature>
<evidence type="ECO:0000313" key="11">
    <source>
        <dbReference type="Proteomes" id="UP000616608"/>
    </source>
</evidence>
<keyword evidence="10" id="KW-0282">Flagellum</keyword>
<dbReference type="NCBIfam" id="TIGR02492">
    <property type="entry name" value="flgK_ends"/>
    <property type="match status" value="1"/>
</dbReference>
<dbReference type="RefSeq" id="WP_188613373.1">
    <property type="nucleotide sequence ID" value="NZ_BMJT01000001.1"/>
</dbReference>
<comment type="subcellular location">
    <subcellularLocation>
        <location evidence="1 7">Bacterial flagellum</location>
    </subcellularLocation>
    <subcellularLocation>
        <location evidence="2 7">Secreted</location>
    </subcellularLocation>
</comment>
<reference evidence="10" key="2">
    <citation type="submission" date="2020-09" db="EMBL/GenBank/DDBJ databases">
        <authorList>
            <person name="Sun Q."/>
            <person name="Zhou Y."/>
        </authorList>
    </citation>
    <scope>NUCLEOTIDE SEQUENCE</scope>
    <source>
        <strain evidence="10">CGMCC 1.15760</strain>
    </source>
</reference>
<evidence type="ECO:0000259" key="8">
    <source>
        <dbReference type="Pfam" id="PF06429"/>
    </source>
</evidence>
<dbReference type="GO" id="GO:0005576">
    <property type="term" value="C:extracellular region"/>
    <property type="evidence" value="ECO:0007669"/>
    <property type="project" value="UniProtKB-SubCell"/>
</dbReference>
<dbReference type="Pfam" id="PF06429">
    <property type="entry name" value="Flg_bbr_C"/>
    <property type="match status" value="1"/>
</dbReference>
<evidence type="ECO:0000313" key="10">
    <source>
        <dbReference type="EMBL" id="GGG13193.1"/>
    </source>
</evidence>
<keyword evidence="11" id="KW-1185">Reference proteome</keyword>
<keyword evidence="10" id="KW-0969">Cilium</keyword>